<gene>
    <name evidence="1" type="ORF">F5148DRAFT_1212879</name>
</gene>
<protein>
    <submittedName>
        <fullName evidence="1">P-loop containing nucleoside triphosphate hydrolase protein</fullName>
    </submittedName>
</protein>
<proteinExistence type="predicted"/>
<dbReference type="EMBL" id="JAGFNK010000166">
    <property type="protein sequence ID" value="KAI9462647.1"/>
    <property type="molecule type" value="Genomic_DNA"/>
</dbReference>
<evidence type="ECO:0000313" key="2">
    <source>
        <dbReference type="Proteomes" id="UP001207468"/>
    </source>
</evidence>
<keyword evidence="1" id="KW-0378">Hydrolase</keyword>
<name>A0ACC0U5H2_9AGAM</name>
<dbReference type="Proteomes" id="UP001207468">
    <property type="component" value="Unassembled WGS sequence"/>
</dbReference>
<sequence length="496" mass="55432">MSRNVPASLIARVFSLDMGALMAGAKYKGEYEERIKCVLNEVEKAAADGGPGVILFIDELHLIMAGHGSEVSGMDAANLFKPLLARGKLRRIVATTLAEYHKYIETDAALEHRFAQVSVNEPTIPETISIIRGIREKYEVHHGMRILNGALIAVATLARCYLTARWLPDSAINLVDEACARSMLLNAKRTRLQKSDCTQPARPLQKWTRESLPSLLCMRMRSPRGDEVNRIQEKIDELKAKADEAERRYYLGTASDLRYYALPGLQHRLEFLITKQGLTLLTPDHIAEIVARWTSIPVTRLMFTEKEKLLRMENLYQKAVVGQPEAIKAIANAIRLSYAMNCIDGSEYSEKHSISRLIGAPPGYVRHDSGGQLTEYVRCKLYCIVRRKPYCIILIDKIEKASRKFVTLFLQLLDDGRLTGGQGWVVDFCNTVSVMTGNLGAAYAAAIQAHFLPEFIDRVDEIIIFMSGICRGSMCDAVADERISCTSCRTASLSAR</sequence>
<keyword evidence="2" id="KW-1185">Reference proteome</keyword>
<evidence type="ECO:0000313" key="1">
    <source>
        <dbReference type="EMBL" id="KAI9462647.1"/>
    </source>
</evidence>
<accession>A0ACC0U5H2</accession>
<organism evidence="1 2">
    <name type="scientific">Russula earlei</name>
    <dbReference type="NCBI Taxonomy" id="71964"/>
    <lineage>
        <taxon>Eukaryota</taxon>
        <taxon>Fungi</taxon>
        <taxon>Dikarya</taxon>
        <taxon>Basidiomycota</taxon>
        <taxon>Agaricomycotina</taxon>
        <taxon>Agaricomycetes</taxon>
        <taxon>Russulales</taxon>
        <taxon>Russulaceae</taxon>
        <taxon>Russula</taxon>
    </lineage>
</organism>
<reference evidence="1" key="1">
    <citation type="submission" date="2021-03" db="EMBL/GenBank/DDBJ databases">
        <title>Evolutionary priming and transition to the ectomycorrhizal habit in an iconic lineage of mushroom-forming fungi: is preadaptation a requirement?</title>
        <authorList>
            <consortium name="DOE Joint Genome Institute"/>
            <person name="Looney B.P."/>
            <person name="Miyauchi S."/>
            <person name="Morin E."/>
            <person name="Drula E."/>
            <person name="Courty P.E."/>
            <person name="Chicoki N."/>
            <person name="Fauchery L."/>
            <person name="Kohler A."/>
            <person name="Kuo A."/>
            <person name="LaButti K."/>
            <person name="Pangilinan J."/>
            <person name="Lipzen A."/>
            <person name="Riley R."/>
            <person name="Andreopoulos W."/>
            <person name="He G."/>
            <person name="Johnson J."/>
            <person name="Barry K.W."/>
            <person name="Grigoriev I.V."/>
            <person name="Nagy L."/>
            <person name="Hibbett D."/>
            <person name="Henrissat B."/>
            <person name="Matheny P.B."/>
            <person name="Labbe J."/>
            <person name="Martin A.F."/>
        </authorList>
    </citation>
    <scope>NUCLEOTIDE SEQUENCE</scope>
    <source>
        <strain evidence="1">BPL698</strain>
    </source>
</reference>
<comment type="caution">
    <text evidence="1">The sequence shown here is derived from an EMBL/GenBank/DDBJ whole genome shotgun (WGS) entry which is preliminary data.</text>
</comment>